<gene>
    <name evidence="3" type="ORF">GCM10009654_24900</name>
</gene>
<keyword evidence="4" id="KW-1185">Reference proteome</keyword>
<evidence type="ECO:0000313" key="4">
    <source>
        <dbReference type="Proteomes" id="UP001501371"/>
    </source>
</evidence>
<dbReference type="SUPFAM" id="SSF88659">
    <property type="entry name" value="Sigma3 and sigma4 domains of RNA polymerase sigma factors"/>
    <property type="match status" value="1"/>
</dbReference>
<dbReference type="Gene3D" id="1.10.10.10">
    <property type="entry name" value="Winged helix-like DNA-binding domain superfamily/Winged helix DNA-binding domain"/>
    <property type="match status" value="1"/>
</dbReference>
<dbReference type="Proteomes" id="UP001501371">
    <property type="component" value="Unassembled WGS sequence"/>
</dbReference>
<reference evidence="4" key="1">
    <citation type="journal article" date="2019" name="Int. J. Syst. Evol. Microbiol.">
        <title>The Global Catalogue of Microorganisms (GCM) 10K type strain sequencing project: providing services to taxonomists for standard genome sequencing and annotation.</title>
        <authorList>
            <consortium name="The Broad Institute Genomics Platform"/>
            <consortium name="The Broad Institute Genome Sequencing Center for Infectious Disease"/>
            <person name="Wu L."/>
            <person name="Ma J."/>
        </authorList>
    </citation>
    <scope>NUCLEOTIDE SEQUENCE [LARGE SCALE GENOMIC DNA]</scope>
    <source>
        <strain evidence="4">JCM 12696</strain>
    </source>
</reference>
<organism evidence="3 4">
    <name type="scientific">Streptomyces hebeiensis</name>
    <dbReference type="NCBI Taxonomy" id="229486"/>
    <lineage>
        <taxon>Bacteria</taxon>
        <taxon>Bacillati</taxon>
        <taxon>Actinomycetota</taxon>
        <taxon>Actinomycetes</taxon>
        <taxon>Kitasatosporales</taxon>
        <taxon>Streptomycetaceae</taxon>
        <taxon>Streptomyces</taxon>
    </lineage>
</organism>
<sequence>MRERRAALDRRRAREFEAFAAGATGRLLHVAGLLTGEPPGAAPRAERLLVAALARTYAEWDRLADDDPYDRTRGELVRRFAATAWHTRRRRPATGVLAGLGPQERLVLVLRLYEGLPEEQTAALIGLPAERVHAVYARALARGYATARRTGVTRAGSGSGSGSGRGGGGGGGPAAGRGAERTGDRSPPAPEPSPRATPCGTRPGSAPPRPSPAAERIDATARPDTTARSDGRGGP</sequence>
<accession>A0ABP4FG66</accession>
<protein>
    <recommendedName>
        <fullName evidence="2">RNA polymerase sigma-70 region 4 domain-containing protein</fullName>
    </recommendedName>
</protein>
<evidence type="ECO:0000313" key="3">
    <source>
        <dbReference type="EMBL" id="GAA1166941.1"/>
    </source>
</evidence>
<evidence type="ECO:0000256" key="1">
    <source>
        <dbReference type="SAM" id="MobiDB-lite"/>
    </source>
</evidence>
<dbReference type="InterPro" id="IPR013324">
    <property type="entry name" value="RNA_pol_sigma_r3/r4-like"/>
</dbReference>
<dbReference type="InterPro" id="IPR036388">
    <property type="entry name" value="WH-like_DNA-bd_sf"/>
</dbReference>
<comment type="caution">
    <text evidence="3">The sequence shown here is derived from an EMBL/GenBank/DDBJ whole genome shotgun (WGS) entry which is preliminary data.</text>
</comment>
<evidence type="ECO:0000259" key="2">
    <source>
        <dbReference type="Pfam" id="PF04545"/>
    </source>
</evidence>
<name>A0ABP4FG66_9ACTN</name>
<dbReference type="Pfam" id="PF04545">
    <property type="entry name" value="Sigma70_r4"/>
    <property type="match status" value="1"/>
</dbReference>
<feature type="compositionally biased region" description="Basic and acidic residues" evidence="1">
    <location>
        <begin position="215"/>
        <end position="235"/>
    </location>
</feature>
<feature type="domain" description="RNA polymerase sigma-70 region 4" evidence="2">
    <location>
        <begin position="96"/>
        <end position="142"/>
    </location>
</feature>
<proteinExistence type="predicted"/>
<feature type="compositionally biased region" description="Gly residues" evidence="1">
    <location>
        <begin position="157"/>
        <end position="175"/>
    </location>
</feature>
<feature type="region of interest" description="Disordered" evidence="1">
    <location>
        <begin position="148"/>
        <end position="235"/>
    </location>
</feature>
<dbReference type="EMBL" id="BAAAKV010000018">
    <property type="protein sequence ID" value="GAA1166941.1"/>
    <property type="molecule type" value="Genomic_DNA"/>
</dbReference>
<dbReference type="InterPro" id="IPR007630">
    <property type="entry name" value="RNA_pol_sigma70_r4"/>
</dbReference>